<sequence length="71" mass="8169">MITDAITRLIKYPPEKIPDSWFGTVPLNAEFTPPILDLRRFTPYVLTLADIQLPPDPDVIMRARYNGVRVE</sequence>
<evidence type="ECO:0000313" key="1">
    <source>
        <dbReference type="EMBL" id="GAI82180.1"/>
    </source>
</evidence>
<gene>
    <name evidence="1" type="ORF">S12H4_26400</name>
</gene>
<dbReference type="AlphaFoldDB" id="X1T3I9"/>
<accession>X1T3I9</accession>
<proteinExistence type="predicted"/>
<dbReference type="EMBL" id="BARW01014971">
    <property type="protein sequence ID" value="GAI82180.1"/>
    <property type="molecule type" value="Genomic_DNA"/>
</dbReference>
<organism evidence="1">
    <name type="scientific">marine sediment metagenome</name>
    <dbReference type="NCBI Taxonomy" id="412755"/>
    <lineage>
        <taxon>unclassified sequences</taxon>
        <taxon>metagenomes</taxon>
        <taxon>ecological metagenomes</taxon>
    </lineage>
</organism>
<reference evidence="1" key="1">
    <citation type="journal article" date="2014" name="Front. Microbiol.">
        <title>High frequency of phylogenetically diverse reductive dehalogenase-homologous genes in deep subseafloor sedimentary metagenomes.</title>
        <authorList>
            <person name="Kawai M."/>
            <person name="Futagami T."/>
            <person name="Toyoda A."/>
            <person name="Takaki Y."/>
            <person name="Nishi S."/>
            <person name="Hori S."/>
            <person name="Arai W."/>
            <person name="Tsubouchi T."/>
            <person name="Morono Y."/>
            <person name="Uchiyama I."/>
            <person name="Ito T."/>
            <person name="Fujiyama A."/>
            <person name="Inagaki F."/>
            <person name="Takami H."/>
        </authorList>
    </citation>
    <scope>NUCLEOTIDE SEQUENCE</scope>
    <source>
        <strain evidence="1">Expedition CK06-06</strain>
    </source>
</reference>
<comment type="caution">
    <text evidence="1">The sequence shown here is derived from an EMBL/GenBank/DDBJ whole genome shotgun (WGS) entry which is preliminary data.</text>
</comment>
<protein>
    <submittedName>
        <fullName evidence="1">Uncharacterized protein</fullName>
    </submittedName>
</protein>
<name>X1T3I9_9ZZZZ</name>
<feature type="non-terminal residue" evidence="1">
    <location>
        <position position="71"/>
    </location>
</feature>